<dbReference type="Proteomes" id="UP000688137">
    <property type="component" value="Unassembled WGS sequence"/>
</dbReference>
<feature type="domain" description="RRM" evidence="5">
    <location>
        <begin position="7"/>
        <end position="79"/>
    </location>
</feature>
<name>A0A8S1L396_PARPR</name>
<dbReference type="GO" id="GO:0000398">
    <property type="term" value="P:mRNA splicing, via spliceosome"/>
    <property type="evidence" value="ECO:0007669"/>
    <property type="project" value="TreeGrafter"/>
</dbReference>
<dbReference type="PROSITE" id="PS50102">
    <property type="entry name" value="RRM"/>
    <property type="match status" value="1"/>
</dbReference>
<evidence type="ECO:0000256" key="1">
    <source>
        <dbReference type="ARBA" id="ARBA00022884"/>
    </source>
</evidence>
<dbReference type="EMBL" id="CAJJDM010000029">
    <property type="protein sequence ID" value="CAD8060725.1"/>
    <property type="molecule type" value="Genomic_DNA"/>
</dbReference>
<evidence type="ECO:0000259" key="6">
    <source>
        <dbReference type="PROSITE" id="PS50158"/>
    </source>
</evidence>
<feature type="compositionally biased region" description="Low complexity" evidence="4">
    <location>
        <begin position="177"/>
        <end position="204"/>
    </location>
</feature>
<dbReference type="FunFam" id="4.10.60.10:FF:000032">
    <property type="entry name" value="Glycine-rich RNA-binding protein 7"/>
    <property type="match status" value="1"/>
</dbReference>
<feature type="domain" description="CCHC-type" evidence="6">
    <location>
        <begin position="93"/>
        <end position="108"/>
    </location>
</feature>
<reference evidence="7" key="1">
    <citation type="submission" date="2021-01" db="EMBL/GenBank/DDBJ databases">
        <authorList>
            <consortium name="Genoscope - CEA"/>
            <person name="William W."/>
        </authorList>
    </citation>
    <scope>NUCLEOTIDE SEQUENCE</scope>
</reference>
<dbReference type="PANTHER" id="PTHR15481">
    <property type="entry name" value="RIBONUCLEIC ACID BINDING PROTEIN S1"/>
    <property type="match status" value="1"/>
</dbReference>
<dbReference type="PROSITE" id="PS50158">
    <property type="entry name" value="ZF_CCHC"/>
    <property type="match status" value="1"/>
</dbReference>
<dbReference type="SMART" id="SM00343">
    <property type="entry name" value="ZnF_C2HC"/>
    <property type="match status" value="1"/>
</dbReference>
<feature type="compositionally biased region" description="Basic residues" evidence="4">
    <location>
        <begin position="145"/>
        <end position="176"/>
    </location>
</feature>
<feature type="region of interest" description="Disordered" evidence="4">
    <location>
        <begin position="104"/>
        <end position="204"/>
    </location>
</feature>
<dbReference type="GO" id="GO:0008270">
    <property type="term" value="F:zinc ion binding"/>
    <property type="evidence" value="ECO:0007669"/>
    <property type="project" value="UniProtKB-KW"/>
</dbReference>
<dbReference type="OMA" id="ASVWWEL"/>
<dbReference type="SMART" id="SM00360">
    <property type="entry name" value="RRM"/>
    <property type="match status" value="1"/>
</dbReference>
<keyword evidence="2" id="KW-0862">Zinc</keyword>
<proteinExistence type="predicted"/>
<evidence type="ECO:0000313" key="8">
    <source>
        <dbReference type="Proteomes" id="UP000688137"/>
    </source>
</evidence>
<dbReference type="FunFam" id="3.30.70.330:FF:000950">
    <property type="entry name" value="Uncharacterized protein"/>
    <property type="match status" value="1"/>
</dbReference>
<accession>A0A8S1L396</accession>
<dbReference type="InterPro" id="IPR000504">
    <property type="entry name" value="RRM_dom"/>
</dbReference>
<evidence type="ECO:0000259" key="5">
    <source>
        <dbReference type="PROSITE" id="PS50102"/>
    </source>
</evidence>
<dbReference type="GO" id="GO:0003723">
    <property type="term" value="F:RNA binding"/>
    <property type="evidence" value="ECO:0007669"/>
    <property type="project" value="UniProtKB-UniRule"/>
</dbReference>
<protein>
    <submittedName>
        <fullName evidence="7">Uncharacterized protein</fullName>
    </submittedName>
</protein>
<keyword evidence="1 3" id="KW-0694">RNA-binding</keyword>
<dbReference type="AlphaFoldDB" id="A0A8S1L396"/>
<evidence type="ECO:0000256" key="4">
    <source>
        <dbReference type="SAM" id="MobiDB-lite"/>
    </source>
</evidence>
<sequence length="204" mass="23584">MGEIVPNQLFVAGYSRSKIQDEKGIKDIFKKYGTIKDIAYKGSYSFVTLSSETEAQNAISAINGQLINGQKFKVDIVDNRKGKRIGPQEKDECFKCGKGGHWARECPNRTSPMRRGRYTNSRSRHQRSRRSDSRSHSYSSYSSSHSRRRRDTKKRNKYSRRSRSPRRDNKRKKSTSCRRSQSNSRSRSSVSNKQRQSRKSSSSK</sequence>
<keyword evidence="8" id="KW-1185">Reference proteome</keyword>
<dbReference type="GO" id="GO:0061574">
    <property type="term" value="C:ASAP complex"/>
    <property type="evidence" value="ECO:0007669"/>
    <property type="project" value="TreeGrafter"/>
</dbReference>
<organism evidence="7 8">
    <name type="scientific">Paramecium primaurelia</name>
    <dbReference type="NCBI Taxonomy" id="5886"/>
    <lineage>
        <taxon>Eukaryota</taxon>
        <taxon>Sar</taxon>
        <taxon>Alveolata</taxon>
        <taxon>Ciliophora</taxon>
        <taxon>Intramacronucleata</taxon>
        <taxon>Oligohymenophorea</taxon>
        <taxon>Peniculida</taxon>
        <taxon>Parameciidae</taxon>
        <taxon>Paramecium</taxon>
    </lineage>
</organism>
<keyword evidence="2" id="KW-0479">Metal-binding</keyword>
<evidence type="ECO:0000313" key="7">
    <source>
        <dbReference type="EMBL" id="CAD8060725.1"/>
    </source>
</evidence>
<dbReference type="PANTHER" id="PTHR15481:SF0">
    <property type="entry name" value="LD23870P-RELATED"/>
    <property type="match status" value="1"/>
</dbReference>
<dbReference type="Pfam" id="PF00076">
    <property type="entry name" value="RRM_1"/>
    <property type="match status" value="1"/>
</dbReference>
<dbReference type="InterPro" id="IPR001878">
    <property type="entry name" value="Znf_CCHC"/>
</dbReference>
<dbReference type="GO" id="GO:0005654">
    <property type="term" value="C:nucleoplasm"/>
    <property type="evidence" value="ECO:0007669"/>
    <property type="project" value="TreeGrafter"/>
</dbReference>
<feature type="compositionally biased region" description="Basic residues" evidence="4">
    <location>
        <begin position="112"/>
        <end position="128"/>
    </location>
</feature>
<dbReference type="Pfam" id="PF00098">
    <property type="entry name" value="zf-CCHC"/>
    <property type="match status" value="1"/>
</dbReference>
<evidence type="ECO:0000256" key="3">
    <source>
        <dbReference type="PROSITE-ProRule" id="PRU00176"/>
    </source>
</evidence>
<gene>
    <name evidence="7" type="ORF">PPRIM_AZ9-3.1.T0300280</name>
</gene>
<evidence type="ECO:0000256" key="2">
    <source>
        <dbReference type="PROSITE-ProRule" id="PRU00047"/>
    </source>
</evidence>
<keyword evidence="2" id="KW-0863">Zinc-finger</keyword>
<dbReference type="GO" id="GO:0005737">
    <property type="term" value="C:cytoplasm"/>
    <property type="evidence" value="ECO:0007669"/>
    <property type="project" value="TreeGrafter"/>
</dbReference>
<comment type="caution">
    <text evidence="7">The sequence shown here is derived from an EMBL/GenBank/DDBJ whole genome shotgun (WGS) entry which is preliminary data.</text>
</comment>